<dbReference type="Pfam" id="PF00118">
    <property type="entry name" value="Cpn60_TCP1"/>
    <property type="match status" value="1"/>
</dbReference>
<dbReference type="Proteomes" id="UP000076858">
    <property type="component" value="Unassembled WGS sequence"/>
</dbReference>
<keyword evidence="1" id="KW-0547">Nucleotide-binding</keyword>
<evidence type="ECO:0000256" key="3">
    <source>
        <dbReference type="ARBA" id="ARBA00023186"/>
    </source>
</evidence>
<evidence type="ECO:0000256" key="2">
    <source>
        <dbReference type="ARBA" id="ARBA00022840"/>
    </source>
</evidence>
<keyword evidence="2" id="KW-0067">ATP-binding</keyword>
<keyword evidence="5" id="KW-1185">Reference proteome</keyword>
<evidence type="ECO:0000256" key="1">
    <source>
        <dbReference type="ARBA" id="ARBA00022741"/>
    </source>
</evidence>
<proteinExistence type="predicted"/>
<sequence>MSINVLMMFQGLEEAVIRNIGACKQLAETVQTAYGPIGMNKMVINHLGKLFVTNDAATIIRELEVYTFSSYSLTFF</sequence>
<dbReference type="GO" id="GO:0140662">
    <property type="term" value="F:ATP-dependent protein folding chaperone"/>
    <property type="evidence" value="ECO:0007669"/>
    <property type="project" value="InterPro"/>
</dbReference>
<dbReference type="InterPro" id="IPR002423">
    <property type="entry name" value="Cpn60/GroEL/TCP-1"/>
</dbReference>
<dbReference type="OrthoDB" id="1748577at2759"/>
<dbReference type="EMBL" id="LRGB01022377">
    <property type="protein sequence ID" value="KZR97180.1"/>
    <property type="molecule type" value="Genomic_DNA"/>
</dbReference>
<dbReference type="Gene3D" id="1.10.560.10">
    <property type="entry name" value="GroEL-like equatorial domain"/>
    <property type="match status" value="1"/>
</dbReference>
<name>A0A162BTC2_9CRUS</name>
<protein>
    <submittedName>
        <fullName evidence="4">T-complex protein 1 subunit theta</fullName>
    </submittedName>
</protein>
<dbReference type="AlphaFoldDB" id="A0A162BTC2"/>
<gene>
    <name evidence="4" type="ORF">APZ42_008093</name>
</gene>
<dbReference type="STRING" id="35525.A0A162BTC2"/>
<dbReference type="SUPFAM" id="SSF48592">
    <property type="entry name" value="GroEL equatorial domain-like"/>
    <property type="match status" value="1"/>
</dbReference>
<organism evidence="4 5">
    <name type="scientific">Daphnia magna</name>
    <dbReference type="NCBI Taxonomy" id="35525"/>
    <lineage>
        <taxon>Eukaryota</taxon>
        <taxon>Metazoa</taxon>
        <taxon>Ecdysozoa</taxon>
        <taxon>Arthropoda</taxon>
        <taxon>Crustacea</taxon>
        <taxon>Branchiopoda</taxon>
        <taxon>Diplostraca</taxon>
        <taxon>Cladocera</taxon>
        <taxon>Anomopoda</taxon>
        <taxon>Daphniidae</taxon>
        <taxon>Daphnia</taxon>
    </lineage>
</organism>
<comment type="caution">
    <text evidence="4">The sequence shown here is derived from an EMBL/GenBank/DDBJ whole genome shotgun (WGS) entry which is preliminary data.</text>
</comment>
<accession>A0A162BTC2</accession>
<evidence type="ECO:0000313" key="4">
    <source>
        <dbReference type="EMBL" id="KZR97180.1"/>
    </source>
</evidence>
<dbReference type="PANTHER" id="PTHR11353">
    <property type="entry name" value="CHAPERONIN"/>
    <property type="match status" value="1"/>
</dbReference>
<dbReference type="InterPro" id="IPR027413">
    <property type="entry name" value="GROEL-like_equatorial_sf"/>
</dbReference>
<dbReference type="GO" id="GO:0005524">
    <property type="term" value="F:ATP binding"/>
    <property type="evidence" value="ECO:0007669"/>
    <property type="project" value="UniProtKB-KW"/>
</dbReference>
<keyword evidence="3" id="KW-0143">Chaperone</keyword>
<evidence type="ECO:0000313" key="5">
    <source>
        <dbReference type="Proteomes" id="UP000076858"/>
    </source>
</evidence>
<dbReference type="InterPro" id="IPR017998">
    <property type="entry name" value="Chaperone_TCP-1"/>
</dbReference>
<reference evidence="4 5" key="1">
    <citation type="submission" date="2016-03" db="EMBL/GenBank/DDBJ databases">
        <title>EvidentialGene: Evidence-directed Construction of Genes on Genomes.</title>
        <authorList>
            <person name="Gilbert D.G."/>
            <person name="Choi J.-H."/>
            <person name="Mockaitis K."/>
            <person name="Colbourne J."/>
            <person name="Pfrender M."/>
        </authorList>
    </citation>
    <scope>NUCLEOTIDE SEQUENCE [LARGE SCALE GENOMIC DNA]</scope>
    <source>
        <strain evidence="4 5">Xinb3</strain>
        <tissue evidence="4">Complete organism</tissue>
    </source>
</reference>